<dbReference type="SUPFAM" id="SSF53850">
    <property type="entry name" value="Periplasmic binding protein-like II"/>
    <property type="match status" value="1"/>
</dbReference>
<keyword evidence="2" id="KW-0805">Transcription regulation</keyword>
<dbReference type="CDD" id="cd08414">
    <property type="entry name" value="PBP2_LTTR_aromatics_like"/>
    <property type="match status" value="1"/>
</dbReference>
<sequence length="296" mass="32037">MDLRHLRYFLAVAEEGHFGRAAERLHIVQPALSQQIRALEEELGTPLFERSTRKVALTDAGRLLVIEAQRTLEQAERAKTLVQRAARGETGIVRIGFVGNAVATGRLSHDLTEFHATWPGVVLDLHEMAPAAQQDAILAGRLDIGYCPAFGVAFDAKLAVRTVGSWSWEVVMSDRHPFAKRRSVSVAALADEPFILYAADGDDEGQLAILRQVLGREPRIAHQVSSTLSVLALTGAGLGVSIVPAPLSRIAAPNVVYRKLAGDTPRSELVALSRLGAEWGAVQQYLTMLGERAAQG</sequence>
<dbReference type="GO" id="GO:0003700">
    <property type="term" value="F:DNA-binding transcription factor activity"/>
    <property type="evidence" value="ECO:0007669"/>
    <property type="project" value="InterPro"/>
</dbReference>
<dbReference type="InterPro" id="IPR000847">
    <property type="entry name" value="LysR_HTH_N"/>
</dbReference>
<dbReference type="PANTHER" id="PTHR30346">
    <property type="entry name" value="TRANSCRIPTIONAL DUAL REGULATOR HCAR-RELATED"/>
    <property type="match status" value="1"/>
</dbReference>
<evidence type="ECO:0000256" key="4">
    <source>
        <dbReference type="ARBA" id="ARBA00023163"/>
    </source>
</evidence>
<dbReference type="SUPFAM" id="SSF46785">
    <property type="entry name" value="Winged helix' DNA-binding domain"/>
    <property type="match status" value="1"/>
</dbReference>
<reference evidence="6 7" key="1">
    <citation type="submission" date="2019-03" db="EMBL/GenBank/DDBJ databases">
        <title>Burkholderia cepacia outbreak.</title>
        <authorList>
            <person name="Farzana R."/>
            <person name="Walsh T.R."/>
        </authorList>
    </citation>
    <scope>NUCLEOTIDE SEQUENCE [LARGE SCALE GENOMIC DNA]</scope>
    <source>
        <strain evidence="7">d13</strain>
    </source>
</reference>
<gene>
    <name evidence="6" type="ORF">E3D37_07175</name>
</gene>
<dbReference type="InterPro" id="IPR005119">
    <property type="entry name" value="LysR_subst-bd"/>
</dbReference>
<evidence type="ECO:0000313" key="6">
    <source>
        <dbReference type="EMBL" id="TEU51861.1"/>
    </source>
</evidence>
<dbReference type="RefSeq" id="WP_059684946.1">
    <property type="nucleotide sequence ID" value="NZ_CADEUV010000004.1"/>
</dbReference>
<name>A0AAP4VNC8_BURCE</name>
<dbReference type="InterPro" id="IPR036390">
    <property type="entry name" value="WH_DNA-bd_sf"/>
</dbReference>
<dbReference type="GO" id="GO:0032993">
    <property type="term" value="C:protein-DNA complex"/>
    <property type="evidence" value="ECO:0007669"/>
    <property type="project" value="TreeGrafter"/>
</dbReference>
<dbReference type="Gene3D" id="1.10.10.10">
    <property type="entry name" value="Winged helix-like DNA-binding domain superfamily/Winged helix DNA-binding domain"/>
    <property type="match status" value="1"/>
</dbReference>
<accession>A0AAP4VNC8</accession>
<dbReference type="PRINTS" id="PR00039">
    <property type="entry name" value="HTHLYSR"/>
</dbReference>
<dbReference type="Pfam" id="PF00126">
    <property type="entry name" value="HTH_1"/>
    <property type="match status" value="1"/>
</dbReference>
<organism evidence="6 7">
    <name type="scientific">Burkholderia cepacia</name>
    <name type="common">Pseudomonas cepacia</name>
    <dbReference type="NCBI Taxonomy" id="292"/>
    <lineage>
        <taxon>Bacteria</taxon>
        <taxon>Pseudomonadati</taxon>
        <taxon>Pseudomonadota</taxon>
        <taxon>Betaproteobacteria</taxon>
        <taxon>Burkholderiales</taxon>
        <taxon>Burkholderiaceae</taxon>
        <taxon>Burkholderia</taxon>
        <taxon>Burkholderia cepacia complex</taxon>
    </lineage>
</organism>
<dbReference type="PROSITE" id="PS50931">
    <property type="entry name" value="HTH_LYSR"/>
    <property type="match status" value="1"/>
</dbReference>
<comment type="similarity">
    <text evidence="1">Belongs to the LysR transcriptional regulatory family.</text>
</comment>
<dbReference type="GO" id="GO:0003677">
    <property type="term" value="F:DNA binding"/>
    <property type="evidence" value="ECO:0007669"/>
    <property type="project" value="UniProtKB-KW"/>
</dbReference>
<dbReference type="PANTHER" id="PTHR30346:SF0">
    <property type="entry name" value="HCA OPERON TRANSCRIPTIONAL ACTIVATOR HCAR"/>
    <property type="match status" value="1"/>
</dbReference>
<comment type="caution">
    <text evidence="6">The sequence shown here is derived from an EMBL/GenBank/DDBJ whole genome shotgun (WGS) entry which is preliminary data.</text>
</comment>
<protein>
    <submittedName>
        <fullName evidence="6">LysR family transcriptional regulator</fullName>
    </submittedName>
</protein>
<keyword evidence="3" id="KW-0238">DNA-binding</keyword>
<evidence type="ECO:0000256" key="1">
    <source>
        <dbReference type="ARBA" id="ARBA00009437"/>
    </source>
</evidence>
<evidence type="ECO:0000256" key="2">
    <source>
        <dbReference type="ARBA" id="ARBA00023015"/>
    </source>
</evidence>
<keyword evidence="4" id="KW-0804">Transcription</keyword>
<evidence type="ECO:0000259" key="5">
    <source>
        <dbReference type="PROSITE" id="PS50931"/>
    </source>
</evidence>
<dbReference type="Proteomes" id="UP000298234">
    <property type="component" value="Unassembled WGS sequence"/>
</dbReference>
<dbReference type="AlphaFoldDB" id="A0AAP4VNC8"/>
<dbReference type="FunFam" id="1.10.10.10:FF:000001">
    <property type="entry name" value="LysR family transcriptional regulator"/>
    <property type="match status" value="1"/>
</dbReference>
<evidence type="ECO:0000256" key="3">
    <source>
        <dbReference type="ARBA" id="ARBA00023125"/>
    </source>
</evidence>
<evidence type="ECO:0000313" key="7">
    <source>
        <dbReference type="Proteomes" id="UP000298234"/>
    </source>
</evidence>
<dbReference type="EMBL" id="SNSQ01000006">
    <property type="protein sequence ID" value="TEU51861.1"/>
    <property type="molecule type" value="Genomic_DNA"/>
</dbReference>
<dbReference type="InterPro" id="IPR036388">
    <property type="entry name" value="WH-like_DNA-bd_sf"/>
</dbReference>
<dbReference type="Pfam" id="PF03466">
    <property type="entry name" value="LysR_substrate"/>
    <property type="match status" value="1"/>
</dbReference>
<feature type="domain" description="HTH lysR-type" evidence="5">
    <location>
        <begin position="1"/>
        <end position="58"/>
    </location>
</feature>
<dbReference type="Gene3D" id="3.40.190.10">
    <property type="entry name" value="Periplasmic binding protein-like II"/>
    <property type="match status" value="2"/>
</dbReference>
<proteinExistence type="inferred from homology"/>